<dbReference type="InterPro" id="IPR014543">
    <property type="entry name" value="UCP028291"/>
</dbReference>
<evidence type="ECO:0000313" key="2">
    <source>
        <dbReference type="Proteomes" id="UP001163166"/>
    </source>
</evidence>
<dbReference type="AlphaFoldDB" id="A0AAX3E6Z9"/>
<dbReference type="Gene3D" id="3.30.310.50">
    <property type="entry name" value="Alpha-D-phosphohexomutase, C-terminal domain"/>
    <property type="match status" value="1"/>
</dbReference>
<sequence>MARPRLWLRRLPLLARGRTNETELDTILARGALPLGENRLTARPDALLLDLTATEAVNTTTFEEFDTNRIEHFAFREELYFMWN</sequence>
<name>A0AAX3E6Z9_RHOPL</name>
<reference evidence="1" key="1">
    <citation type="journal article" date="2022" name="Biol. Control">
        <title>In silico genomic analysis of Rhodopseudomonas palustris strains revealed potential biocontrol agents and crop yield enhancers.</title>
        <authorList>
            <person name="Surachat K."/>
            <person name="Kantachote D."/>
            <person name="Deachamag P."/>
            <person name="Wonglapsuwan M."/>
        </authorList>
    </citation>
    <scope>NUCLEOTIDE SEQUENCE</scope>
    <source>
        <strain evidence="1">TLS06</strain>
    </source>
</reference>
<organism evidence="1 2">
    <name type="scientific">Rhodopseudomonas palustris</name>
    <dbReference type="NCBI Taxonomy" id="1076"/>
    <lineage>
        <taxon>Bacteria</taxon>
        <taxon>Pseudomonadati</taxon>
        <taxon>Pseudomonadota</taxon>
        <taxon>Alphaproteobacteria</taxon>
        <taxon>Hyphomicrobiales</taxon>
        <taxon>Nitrobacteraceae</taxon>
        <taxon>Rhodopseudomonas</taxon>
    </lineage>
</organism>
<accession>A0AAX3E6Z9</accession>
<dbReference type="RefSeq" id="WP_319942027.1">
    <property type="nucleotide sequence ID" value="NZ_CP076676.1"/>
</dbReference>
<protein>
    <submittedName>
        <fullName evidence="1">DUF2218 domain-containing protein</fullName>
    </submittedName>
</protein>
<gene>
    <name evidence="1" type="ORF">KQX62_11765</name>
</gene>
<evidence type="ECO:0000313" key="1">
    <source>
        <dbReference type="EMBL" id="UYO42075.1"/>
    </source>
</evidence>
<dbReference type="Proteomes" id="UP001163166">
    <property type="component" value="Chromosome"/>
</dbReference>
<proteinExistence type="predicted"/>
<dbReference type="EMBL" id="CP076676">
    <property type="protein sequence ID" value="UYO42075.1"/>
    <property type="molecule type" value="Genomic_DNA"/>
</dbReference>
<dbReference type="Pfam" id="PF09981">
    <property type="entry name" value="DUF2218"/>
    <property type="match status" value="1"/>
</dbReference>